<feature type="domain" description="Anti-sigma factor NepR" evidence="2">
    <location>
        <begin position="22"/>
        <end position="55"/>
    </location>
</feature>
<dbReference type="RefSeq" id="WP_075639426.1">
    <property type="nucleotide sequence ID" value="NZ_MKIM01000026.1"/>
</dbReference>
<dbReference type="EMBL" id="MKIM01000026">
    <property type="protein sequence ID" value="OLP44923.1"/>
    <property type="molecule type" value="Genomic_DNA"/>
</dbReference>
<sequence length="67" mass="7414">MNNTVDNSNHGSPPSQAGQNNDGISKQLRKFYQELEQEAVPDNLLMLLDKLDQAEKASVAARKKSDD</sequence>
<name>A0A1Q8ZS78_9HYPH</name>
<keyword evidence="4" id="KW-1185">Reference proteome</keyword>
<protein>
    <recommendedName>
        <fullName evidence="2">Anti-sigma factor NepR domain-containing protein</fullName>
    </recommendedName>
</protein>
<dbReference type="InterPro" id="IPR041649">
    <property type="entry name" value="NepR"/>
</dbReference>
<gene>
    <name evidence="3" type="ORF">BJF95_04910</name>
</gene>
<feature type="compositionally biased region" description="Polar residues" evidence="1">
    <location>
        <begin position="1"/>
        <end position="24"/>
    </location>
</feature>
<dbReference type="STRING" id="1867956.BJF95_04910"/>
<organism evidence="3 4">
    <name type="scientific">Rhizobium oryziradicis</name>
    <dbReference type="NCBI Taxonomy" id="1867956"/>
    <lineage>
        <taxon>Bacteria</taxon>
        <taxon>Pseudomonadati</taxon>
        <taxon>Pseudomonadota</taxon>
        <taxon>Alphaproteobacteria</taxon>
        <taxon>Hyphomicrobiales</taxon>
        <taxon>Rhizobiaceae</taxon>
        <taxon>Rhizobium/Agrobacterium group</taxon>
        <taxon>Rhizobium</taxon>
    </lineage>
</organism>
<comment type="caution">
    <text evidence="3">The sequence shown here is derived from an EMBL/GenBank/DDBJ whole genome shotgun (WGS) entry which is preliminary data.</text>
</comment>
<dbReference type="Pfam" id="PF18557">
    <property type="entry name" value="NepR"/>
    <property type="match status" value="1"/>
</dbReference>
<evidence type="ECO:0000313" key="4">
    <source>
        <dbReference type="Proteomes" id="UP000186894"/>
    </source>
</evidence>
<evidence type="ECO:0000259" key="2">
    <source>
        <dbReference type="Pfam" id="PF18557"/>
    </source>
</evidence>
<evidence type="ECO:0000313" key="3">
    <source>
        <dbReference type="EMBL" id="OLP44923.1"/>
    </source>
</evidence>
<accession>A0A1Q8ZS78</accession>
<dbReference type="Proteomes" id="UP000186894">
    <property type="component" value="Unassembled WGS sequence"/>
</dbReference>
<dbReference type="OrthoDB" id="8421187at2"/>
<feature type="region of interest" description="Disordered" evidence="1">
    <location>
        <begin position="1"/>
        <end position="26"/>
    </location>
</feature>
<dbReference type="AlphaFoldDB" id="A0A1Q8ZS78"/>
<proteinExistence type="predicted"/>
<evidence type="ECO:0000256" key="1">
    <source>
        <dbReference type="SAM" id="MobiDB-lite"/>
    </source>
</evidence>
<reference evidence="3 4" key="1">
    <citation type="submission" date="2016-09" db="EMBL/GenBank/DDBJ databases">
        <title>Rhizobium oryziradicis sp. nov., isolated from the root of rice.</title>
        <authorList>
            <person name="Zhao J."/>
            <person name="Zhang X."/>
        </authorList>
    </citation>
    <scope>NUCLEOTIDE SEQUENCE [LARGE SCALE GENOMIC DNA]</scope>
    <source>
        <strain evidence="3 4">N19</strain>
    </source>
</reference>